<dbReference type="OrthoDB" id="17678at2759"/>
<dbReference type="InterPro" id="IPR012571">
    <property type="entry name" value="Mdm31/Mdm32"/>
</dbReference>
<evidence type="ECO:0000256" key="4">
    <source>
        <dbReference type="ARBA" id="ARBA00022792"/>
    </source>
</evidence>
<evidence type="ECO:0000313" key="12">
    <source>
        <dbReference type="Proteomes" id="UP000703269"/>
    </source>
</evidence>
<evidence type="ECO:0000256" key="7">
    <source>
        <dbReference type="ARBA" id="ARBA00023128"/>
    </source>
</evidence>
<proteinExistence type="inferred from homology"/>
<evidence type="ECO:0000256" key="9">
    <source>
        <dbReference type="ARBA" id="ARBA00025191"/>
    </source>
</evidence>
<dbReference type="GO" id="GO:0007005">
    <property type="term" value="P:mitochondrion organization"/>
    <property type="evidence" value="ECO:0007669"/>
    <property type="project" value="InterPro"/>
</dbReference>
<keyword evidence="7" id="KW-0496">Mitochondrion</keyword>
<reference evidence="11 12" key="1">
    <citation type="submission" date="2021-08" db="EMBL/GenBank/DDBJ databases">
        <title>Draft Genome Sequence of Phanerochaete sordida strain YK-624.</title>
        <authorList>
            <person name="Mori T."/>
            <person name="Dohra H."/>
            <person name="Suzuki T."/>
            <person name="Kawagishi H."/>
            <person name="Hirai H."/>
        </authorList>
    </citation>
    <scope>NUCLEOTIDE SEQUENCE [LARGE SCALE GENOMIC DNA]</scope>
    <source>
        <strain evidence="11 12">YK-624</strain>
    </source>
</reference>
<comment type="function">
    <text evidence="9">Involved in the organization of the mitochondrial membranes and the global structure of the mitochondria. Also required for mitochondrial distribution and mobility as well as for the maintenance of mitochondrial DNA nucleoids structures.</text>
</comment>
<comment type="caution">
    <text evidence="11">The sequence shown here is derived from an EMBL/GenBank/DDBJ whole genome shotgun (WGS) entry which is preliminary data.</text>
</comment>
<evidence type="ECO:0000256" key="2">
    <source>
        <dbReference type="ARBA" id="ARBA00005687"/>
    </source>
</evidence>
<sequence>MASAAVRLGGLLRRPRDKAVLDRYDLVRKFFIRQASTTTAGREQARISWSRYSALTYSQQSSAGSSTQSHIWTFARGLAIRGRSAFASQPFLLVNHRSIHTTTRVASDRPPSQDYKPPSERERLKKDSEPTSETKAPAQQDLRTLENYSKFFRQLALSLPHVHRPTRDDFLNAASGFWQRMRVRLKWLTIRSFRKYNADEISAFITWLLLSQTLWLLVGTTTFVSAVLITVNSLRLQEYVARAISDYLTTESGIHIVFESAIVPKWKDSRISFKNVYITRRPDAINKARADKDVGHNHARGYDVSNHPANHVYTDDDDDSLLEELPQEDTNYSMFDLSVDSIDVTLSLTRWLEGKGLITDAVVKGVRGVLDRRFVTWDPENPLDPASFRHVAQQGDFELESFQLEDLLITVYQPSSFRPFTASIFRADIRKFRKQWLFYDFLSAENVVGQFDNCLFSLHKPQSIGRTTEQDLKDGQWARMARLRIDGVNIDHLQYMSTQEGPISWITSGKVDAVMDIKFPRDAPDDSALNALIGEIADRITTAATSAVAERIPGQRELAKPPLSAPSDQTALLTDSSEHSKVVIDIDLRFRDLKAAVPLFTADLSYTNNALIRPIVAFMNANRTLIPIHSRVVKDLSEFEGAWTMWETGLMDDIAAKVYEAMAFHVTQANFNRRVKAVSAWSLQMTASAILSALRTVMDPMTTHLREIYSERLSYDVLPVGLAERASA</sequence>
<comment type="similarity">
    <text evidence="2">Belongs to the MDM31/MDM32 family.</text>
</comment>
<evidence type="ECO:0000256" key="5">
    <source>
        <dbReference type="ARBA" id="ARBA00022946"/>
    </source>
</evidence>
<dbReference type="PANTHER" id="PTHR31068:SF0">
    <property type="entry name" value="MITOCHONDRIAL DISTRIBUTION AND MORPHOLOGY PROTEIN 31"/>
    <property type="match status" value="1"/>
</dbReference>
<evidence type="ECO:0000313" key="11">
    <source>
        <dbReference type="EMBL" id="GJE97730.1"/>
    </source>
</evidence>
<dbReference type="GO" id="GO:0005743">
    <property type="term" value="C:mitochondrial inner membrane"/>
    <property type="evidence" value="ECO:0007669"/>
    <property type="project" value="UniProtKB-SubCell"/>
</dbReference>
<accession>A0A9P3GLV8</accession>
<keyword evidence="4" id="KW-0999">Mitochondrion inner membrane</keyword>
<comment type="subcellular location">
    <subcellularLocation>
        <location evidence="1">Mitochondrion inner membrane</location>
    </subcellularLocation>
</comment>
<feature type="region of interest" description="Disordered" evidence="10">
    <location>
        <begin position="102"/>
        <end position="139"/>
    </location>
</feature>
<name>A0A9P3GLV8_9APHY</name>
<evidence type="ECO:0000256" key="8">
    <source>
        <dbReference type="ARBA" id="ARBA00023136"/>
    </source>
</evidence>
<keyword evidence="5" id="KW-0809">Transit peptide</keyword>
<feature type="compositionally biased region" description="Basic and acidic residues" evidence="10">
    <location>
        <begin position="117"/>
        <end position="129"/>
    </location>
</feature>
<keyword evidence="12" id="KW-1185">Reference proteome</keyword>
<protein>
    <submittedName>
        <fullName evidence="11">Mitochondrial distribution and morphology protein-domain-containing protein</fullName>
    </submittedName>
</protein>
<evidence type="ECO:0000256" key="6">
    <source>
        <dbReference type="ARBA" id="ARBA00022989"/>
    </source>
</evidence>
<dbReference type="AlphaFoldDB" id="A0A9P3GLV8"/>
<evidence type="ECO:0000256" key="3">
    <source>
        <dbReference type="ARBA" id="ARBA00022692"/>
    </source>
</evidence>
<keyword evidence="6" id="KW-1133">Transmembrane helix</keyword>
<evidence type="ECO:0000256" key="1">
    <source>
        <dbReference type="ARBA" id="ARBA00004273"/>
    </source>
</evidence>
<dbReference type="PANTHER" id="PTHR31068">
    <property type="entry name" value="MITOCHONDRIAL DISTRIBUTION AND MORPHOLOGY PROTEIN 31"/>
    <property type="match status" value="1"/>
</dbReference>
<gene>
    <name evidence="11" type="ORF">PsYK624_139510</name>
</gene>
<keyword evidence="8" id="KW-0472">Membrane</keyword>
<dbReference type="EMBL" id="BPQB01000076">
    <property type="protein sequence ID" value="GJE97730.1"/>
    <property type="molecule type" value="Genomic_DNA"/>
</dbReference>
<dbReference type="GO" id="GO:0000001">
    <property type="term" value="P:mitochondrion inheritance"/>
    <property type="evidence" value="ECO:0007669"/>
    <property type="project" value="InterPro"/>
</dbReference>
<evidence type="ECO:0000256" key="10">
    <source>
        <dbReference type="SAM" id="MobiDB-lite"/>
    </source>
</evidence>
<dbReference type="Pfam" id="PF08118">
    <property type="entry name" value="MDM31_MDM32"/>
    <property type="match status" value="1"/>
</dbReference>
<keyword evidence="3" id="KW-0812">Transmembrane</keyword>
<dbReference type="Proteomes" id="UP000703269">
    <property type="component" value="Unassembled WGS sequence"/>
</dbReference>
<organism evidence="11 12">
    <name type="scientific">Phanerochaete sordida</name>
    <dbReference type="NCBI Taxonomy" id="48140"/>
    <lineage>
        <taxon>Eukaryota</taxon>
        <taxon>Fungi</taxon>
        <taxon>Dikarya</taxon>
        <taxon>Basidiomycota</taxon>
        <taxon>Agaricomycotina</taxon>
        <taxon>Agaricomycetes</taxon>
        <taxon>Polyporales</taxon>
        <taxon>Phanerochaetaceae</taxon>
        <taxon>Phanerochaete</taxon>
    </lineage>
</organism>